<dbReference type="PANTHER" id="PTHR37424">
    <property type="entry name" value="BACTERIOFERRITIN-ASSOCIATED FERREDOXIN"/>
    <property type="match status" value="1"/>
</dbReference>
<comment type="function">
    <text evidence="9">Required for mobilization of iron from the bacterioferritin (BFR) complex.</text>
</comment>
<dbReference type="EMBL" id="FMIQ01000057">
    <property type="protein sequence ID" value="SCM53600.1"/>
    <property type="molecule type" value="Genomic_DNA"/>
</dbReference>
<evidence type="ECO:0000256" key="8">
    <source>
        <dbReference type="ARBA" id="ARBA00039386"/>
    </source>
</evidence>
<dbReference type="GeneID" id="56893687"/>
<comment type="cofactor">
    <cofactor evidence="7">
        <name>[2Fe-2S] cluster</name>
        <dbReference type="ChEBI" id="CHEBI:190135"/>
    </cofactor>
</comment>
<evidence type="ECO:0000256" key="9">
    <source>
        <dbReference type="ARBA" id="ARBA00046130"/>
    </source>
</evidence>
<dbReference type="RefSeq" id="WP_071892163.1">
    <property type="nucleotide sequence ID" value="NZ_CAMLMO010000056.1"/>
</dbReference>
<evidence type="ECO:0000313" key="12">
    <source>
        <dbReference type="EMBL" id="SCM53600.1"/>
    </source>
</evidence>
<sequence>MYVCLCNGISDKTIRHAIRKYQPSSLHHLRKIVPFGSECGKCIRQAREIFDEETTVLQSNFINVA</sequence>
<evidence type="ECO:0000313" key="14">
    <source>
        <dbReference type="Proteomes" id="UP000094844"/>
    </source>
</evidence>
<evidence type="ECO:0000256" key="3">
    <source>
        <dbReference type="ARBA" id="ARBA00022723"/>
    </source>
</evidence>
<keyword evidence="1" id="KW-0813">Transport</keyword>
<evidence type="ECO:0000256" key="4">
    <source>
        <dbReference type="ARBA" id="ARBA00022982"/>
    </source>
</evidence>
<dbReference type="PANTHER" id="PTHR37424:SF1">
    <property type="entry name" value="BACTERIOFERRITIN-ASSOCIATED FERREDOXIN"/>
    <property type="match status" value="1"/>
</dbReference>
<feature type="domain" description="BFD-like [2Fe-2S]-binding" evidence="11">
    <location>
        <begin position="2"/>
        <end position="52"/>
    </location>
</feature>
<dbReference type="Proteomes" id="UP000291600">
    <property type="component" value="Unassembled WGS sequence"/>
</dbReference>
<dbReference type="Gene3D" id="1.10.10.1100">
    <property type="entry name" value="BFD-like [2Fe-2S]-binding domain"/>
    <property type="match status" value="1"/>
</dbReference>
<dbReference type="GO" id="GO:0046872">
    <property type="term" value="F:metal ion binding"/>
    <property type="evidence" value="ECO:0007669"/>
    <property type="project" value="UniProtKB-KW"/>
</dbReference>
<organism evidence="12 14">
    <name type="scientific">Hafnia alvei</name>
    <dbReference type="NCBI Taxonomy" id="569"/>
    <lineage>
        <taxon>Bacteria</taxon>
        <taxon>Pseudomonadati</taxon>
        <taxon>Pseudomonadota</taxon>
        <taxon>Gammaproteobacteria</taxon>
        <taxon>Enterobacterales</taxon>
        <taxon>Hafniaceae</taxon>
        <taxon>Hafnia</taxon>
    </lineage>
</organism>
<dbReference type="Proteomes" id="UP000094844">
    <property type="component" value="Unassembled WGS sequence"/>
</dbReference>
<evidence type="ECO:0000313" key="13">
    <source>
        <dbReference type="EMBL" id="TBL67972.1"/>
    </source>
</evidence>
<keyword evidence="2" id="KW-0001">2Fe-2S</keyword>
<keyword evidence="3" id="KW-0479">Metal-binding</keyword>
<dbReference type="GO" id="GO:0051537">
    <property type="term" value="F:2 iron, 2 sulfur cluster binding"/>
    <property type="evidence" value="ECO:0007669"/>
    <property type="project" value="UniProtKB-KW"/>
</dbReference>
<protein>
    <recommendedName>
        <fullName evidence="8">Bacterioferritin-associated ferredoxin</fullName>
    </recommendedName>
</protein>
<evidence type="ECO:0000259" key="11">
    <source>
        <dbReference type="Pfam" id="PF04324"/>
    </source>
</evidence>
<keyword evidence="6" id="KW-0411">Iron-sulfur</keyword>
<evidence type="ECO:0000256" key="10">
    <source>
        <dbReference type="ARBA" id="ARBA00046332"/>
    </source>
</evidence>
<proteinExistence type="inferred from homology"/>
<dbReference type="InterPro" id="IPR007419">
    <property type="entry name" value="BFD-like_2Fe2S-bd_dom"/>
</dbReference>
<evidence type="ECO:0000256" key="2">
    <source>
        <dbReference type="ARBA" id="ARBA00022714"/>
    </source>
</evidence>
<dbReference type="NCBIfam" id="NF007803">
    <property type="entry name" value="PRK10509.1"/>
    <property type="match status" value="1"/>
</dbReference>
<evidence type="ECO:0000256" key="7">
    <source>
        <dbReference type="ARBA" id="ARBA00034078"/>
    </source>
</evidence>
<dbReference type="EMBL" id="SITJ01000065">
    <property type="protein sequence ID" value="TBL67972.1"/>
    <property type="molecule type" value="Genomic_DNA"/>
</dbReference>
<dbReference type="OrthoDB" id="9815350at2"/>
<evidence type="ECO:0000256" key="1">
    <source>
        <dbReference type="ARBA" id="ARBA00022448"/>
    </source>
</evidence>
<dbReference type="InterPro" id="IPR052371">
    <property type="entry name" value="BFD-associated_ferredoxin"/>
</dbReference>
<name>A0A1C6Z372_HAFAL</name>
<evidence type="ECO:0000256" key="5">
    <source>
        <dbReference type="ARBA" id="ARBA00023004"/>
    </source>
</evidence>
<gene>
    <name evidence="12" type="ORF">BN1044_03095</name>
    <name evidence="13" type="ORF">EYY96_09460</name>
</gene>
<dbReference type="AlphaFoldDB" id="A0A1C6Z372"/>
<comment type="similarity">
    <text evidence="10">Belongs to the Bfd family.</text>
</comment>
<reference evidence="13 15" key="2">
    <citation type="submission" date="2019-02" db="EMBL/GenBank/DDBJ databases">
        <title>Comparative genomic analysis of the Hafnia genus genomes.</title>
        <authorList>
            <person name="Zhiqiu Y."/>
            <person name="Chao Y."/>
            <person name="Yuhui D."/>
            <person name="Di H."/>
            <person name="Bin L."/>
        </authorList>
    </citation>
    <scope>NUCLEOTIDE SEQUENCE [LARGE SCALE GENOMIC DNA]</scope>
    <source>
        <strain evidence="13 15">PCM_1210</strain>
    </source>
</reference>
<dbReference type="InterPro" id="IPR041854">
    <property type="entry name" value="BFD-like_2Fe2S-bd_dom_sf"/>
</dbReference>
<accession>A0A1C6Z372</accession>
<evidence type="ECO:0000313" key="15">
    <source>
        <dbReference type="Proteomes" id="UP000291600"/>
    </source>
</evidence>
<dbReference type="Pfam" id="PF04324">
    <property type="entry name" value="Fer2_BFD"/>
    <property type="match status" value="1"/>
</dbReference>
<reference evidence="12 14" key="1">
    <citation type="submission" date="2016-09" db="EMBL/GenBank/DDBJ databases">
        <authorList>
            <person name="Capua I."/>
            <person name="De Benedictis P."/>
            <person name="Joannis T."/>
            <person name="Lombin L.H."/>
            <person name="Cattoli G."/>
        </authorList>
    </citation>
    <scope>NUCLEOTIDE SEQUENCE [LARGE SCALE GENOMIC DNA]</scope>
    <source>
        <strain evidence="12 14">GB001</strain>
    </source>
</reference>
<keyword evidence="4" id="KW-0249">Electron transport</keyword>
<keyword evidence="5" id="KW-0408">Iron</keyword>
<evidence type="ECO:0000256" key="6">
    <source>
        <dbReference type="ARBA" id="ARBA00023014"/>
    </source>
</evidence>